<dbReference type="AlphaFoldDB" id="A0A0P1GK80"/>
<keyword evidence="7" id="KW-1185">Reference proteome</keyword>
<dbReference type="EMBL" id="CYSE01000012">
    <property type="protein sequence ID" value="CUH82314.1"/>
    <property type="molecule type" value="Genomic_DNA"/>
</dbReference>
<reference evidence="6 7" key="1">
    <citation type="submission" date="2015-09" db="EMBL/GenBank/DDBJ databases">
        <authorList>
            <consortium name="Swine Surveillance"/>
        </authorList>
    </citation>
    <scope>NUCLEOTIDE SEQUENCE [LARGE SCALE GENOMIC DNA]</scope>
    <source>
        <strain evidence="6 7">CECT 7648</strain>
    </source>
</reference>
<protein>
    <submittedName>
        <fullName evidence="6">Streptogramin A acetyltransferase</fullName>
        <ecNumber evidence="6">2.3.1.-</ecNumber>
    </submittedName>
</protein>
<dbReference type="EC" id="2.3.1.-" evidence="6"/>
<dbReference type="CDD" id="cd03349">
    <property type="entry name" value="LbH_XAT"/>
    <property type="match status" value="1"/>
</dbReference>
<evidence type="ECO:0000313" key="6">
    <source>
        <dbReference type="EMBL" id="CUH82314.1"/>
    </source>
</evidence>
<dbReference type="PANTHER" id="PTHR43300">
    <property type="entry name" value="ACETYLTRANSFERASE"/>
    <property type="match status" value="1"/>
</dbReference>
<accession>A0A0P1GK80</accession>
<name>A0A0P1GK80_9RHOB</name>
<dbReference type="STRING" id="441103.TRN7648_03907"/>
<keyword evidence="4 6" id="KW-0012">Acyltransferase</keyword>
<proteinExistence type="inferred from homology"/>
<dbReference type="InterPro" id="IPR018357">
    <property type="entry name" value="Hexapep_transf_CS"/>
</dbReference>
<evidence type="ECO:0000256" key="1">
    <source>
        <dbReference type="ARBA" id="ARBA00007274"/>
    </source>
</evidence>
<dbReference type="PANTHER" id="PTHR43300:SF11">
    <property type="entry name" value="ACETYLTRANSFERASE RV3034C-RELATED"/>
    <property type="match status" value="1"/>
</dbReference>
<feature type="region of interest" description="Disordered" evidence="5">
    <location>
        <begin position="218"/>
        <end position="237"/>
    </location>
</feature>
<gene>
    <name evidence="6" type="primary">vatD</name>
    <name evidence="6" type="ORF">TRN7648_03907</name>
</gene>
<organism evidence="6 7">
    <name type="scientific">Tropicibacter naphthalenivorans</name>
    <dbReference type="NCBI Taxonomy" id="441103"/>
    <lineage>
        <taxon>Bacteria</taxon>
        <taxon>Pseudomonadati</taxon>
        <taxon>Pseudomonadota</taxon>
        <taxon>Alphaproteobacteria</taxon>
        <taxon>Rhodobacterales</taxon>
        <taxon>Roseobacteraceae</taxon>
        <taxon>Tropicibacter</taxon>
    </lineage>
</organism>
<evidence type="ECO:0000256" key="4">
    <source>
        <dbReference type="ARBA" id="ARBA00023315"/>
    </source>
</evidence>
<sequence length="237" mass="25756">MKALLKSLISPPFHHVWWALKNRQRDHRVESWSVSRKARIGFRSIIRKGVEAGPGLELGDFSYISGPGTYVEAAQIGRFCSIARGTVIGVSGKDMRRVTTSNFPTSPAYGGLAKATRLPPQKPATVIGHDVWIGVNAVIMRGVTVGHGAVIGANAVVARDVPPYAVVGGNPARHIRDRFPPEQVAALLRIRWWDWDVATLAEREAEFLDTAAFVTRYDPGPTAPAQPASPEGDNYGQ</sequence>
<dbReference type="InterPro" id="IPR050179">
    <property type="entry name" value="Trans_hexapeptide_repeat"/>
</dbReference>
<keyword evidence="3" id="KW-0677">Repeat</keyword>
<dbReference type="Proteomes" id="UP000054935">
    <property type="component" value="Unassembled WGS sequence"/>
</dbReference>
<dbReference type="Gene3D" id="2.160.10.10">
    <property type="entry name" value="Hexapeptide repeat proteins"/>
    <property type="match status" value="1"/>
</dbReference>
<dbReference type="InterPro" id="IPR011004">
    <property type="entry name" value="Trimer_LpxA-like_sf"/>
</dbReference>
<dbReference type="SUPFAM" id="SSF51161">
    <property type="entry name" value="Trimeric LpxA-like enzymes"/>
    <property type="match status" value="1"/>
</dbReference>
<dbReference type="RefSeq" id="WP_058249261.1">
    <property type="nucleotide sequence ID" value="NZ_CYSE01000012.1"/>
</dbReference>
<dbReference type="InterPro" id="IPR001451">
    <property type="entry name" value="Hexapep"/>
</dbReference>
<evidence type="ECO:0000256" key="2">
    <source>
        <dbReference type="ARBA" id="ARBA00022679"/>
    </source>
</evidence>
<evidence type="ECO:0000256" key="3">
    <source>
        <dbReference type="ARBA" id="ARBA00022737"/>
    </source>
</evidence>
<evidence type="ECO:0000256" key="5">
    <source>
        <dbReference type="SAM" id="MobiDB-lite"/>
    </source>
</evidence>
<dbReference type="GO" id="GO:0016746">
    <property type="term" value="F:acyltransferase activity"/>
    <property type="evidence" value="ECO:0007669"/>
    <property type="project" value="UniProtKB-KW"/>
</dbReference>
<comment type="similarity">
    <text evidence="1">Belongs to the transferase hexapeptide repeat family.</text>
</comment>
<keyword evidence="2 6" id="KW-0808">Transferase</keyword>
<evidence type="ECO:0000313" key="7">
    <source>
        <dbReference type="Proteomes" id="UP000054935"/>
    </source>
</evidence>
<dbReference type="Pfam" id="PF00132">
    <property type="entry name" value="Hexapep"/>
    <property type="match status" value="1"/>
</dbReference>
<dbReference type="PROSITE" id="PS00101">
    <property type="entry name" value="HEXAPEP_TRANSFERASES"/>
    <property type="match status" value="1"/>
</dbReference>